<evidence type="ECO:0000259" key="2">
    <source>
        <dbReference type="Pfam" id="PF14018"/>
    </source>
</evidence>
<comment type="caution">
    <text evidence="3">The sequence shown here is derived from an EMBL/GenBank/DDBJ whole genome shotgun (WGS) entry which is preliminary data.</text>
</comment>
<proteinExistence type="predicted"/>
<feature type="transmembrane region" description="Helical" evidence="1">
    <location>
        <begin position="51"/>
        <end position="69"/>
    </location>
</feature>
<dbReference type="Proteomes" id="UP000306912">
    <property type="component" value="Unassembled WGS sequence"/>
</dbReference>
<sequence>MGNLAMNKKSIAAVIILSIVTCGIYYFIWMASTTNQLKMYNEDYNGTSGGMVVLLSIITCGIYGMYWWYQIAKKVTLAQQKAGMPTNDNSILYLILAIFGFGIIGSAILQSDLNNLWDYASMNTANNNPYAQ</sequence>
<keyword evidence="1" id="KW-0812">Transmembrane</keyword>
<feature type="domain" description="DUF4234" evidence="2">
    <location>
        <begin position="50"/>
        <end position="105"/>
    </location>
</feature>
<evidence type="ECO:0000256" key="1">
    <source>
        <dbReference type="SAM" id="Phobius"/>
    </source>
</evidence>
<gene>
    <name evidence="3" type="ORF">FEZ08_01995</name>
</gene>
<dbReference type="Pfam" id="PF14018">
    <property type="entry name" value="DUF4234"/>
    <property type="match status" value="1"/>
</dbReference>
<accession>A0A5R8QHY5</accession>
<dbReference type="EMBL" id="VBWP01000001">
    <property type="protein sequence ID" value="TLG77414.1"/>
    <property type="molecule type" value="Genomic_DNA"/>
</dbReference>
<organism evidence="3 4">
    <name type="scientific">Culicoidibacter larvae</name>
    <dbReference type="NCBI Taxonomy" id="2579976"/>
    <lineage>
        <taxon>Bacteria</taxon>
        <taxon>Bacillati</taxon>
        <taxon>Bacillota</taxon>
        <taxon>Culicoidibacteria</taxon>
        <taxon>Culicoidibacterales</taxon>
        <taxon>Culicoidibacteraceae</taxon>
        <taxon>Culicoidibacter</taxon>
    </lineage>
</organism>
<protein>
    <submittedName>
        <fullName evidence="3">DUF4234 domain-containing protein</fullName>
    </submittedName>
</protein>
<feature type="transmembrane region" description="Helical" evidence="1">
    <location>
        <begin position="12"/>
        <end position="31"/>
    </location>
</feature>
<dbReference type="RefSeq" id="WP_138190024.1">
    <property type="nucleotide sequence ID" value="NZ_VBWP01000001.1"/>
</dbReference>
<name>A0A5R8QHY5_9FIRM</name>
<dbReference type="AlphaFoldDB" id="A0A5R8QHY5"/>
<evidence type="ECO:0000313" key="4">
    <source>
        <dbReference type="Proteomes" id="UP000306912"/>
    </source>
</evidence>
<dbReference type="InParanoid" id="A0A5R8QHY5"/>
<keyword evidence="1" id="KW-0472">Membrane</keyword>
<evidence type="ECO:0000313" key="3">
    <source>
        <dbReference type="EMBL" id="TLG77414.1"/>
    </source>
</evidence>
<keyword evidence="4" id="KW-1185">Reference proteome</keyword>
<dbReference type="InterPro" id="IPR025328">
    <property type="entry name" value="DUF4234"/>
</dbReference>
<feature type="transmembrane region" description="Helical" evidence="1">
    <location>
        <begin position="90"/>
        <end position="109"/>
    </location>
</feature>
<keyword evidence="1" id="KW-1133">Transmembrane helix</keyword>
<dbReference type="OrthoDB" id="192868at2"/>
<reference evidence="3 4" key="1">
    <citation type="submission" date="2019-05" db="EMBL/GenBank/DDBJ databases">
        <title>Culicoidintestinum kansasii gen. nov., sp. nov. from the gastrointestinal tract of the biting midge, Culicoides sonorensis.</title>
        <authorList>
            <person name="Neupane S."/>
            <person name="Ghosh A."/>
            <person name="Gunther S."/>
            <person name="Martin K."/>
            <person name="Zurek L."/>
        </authorList>
    </citation>
    <scope>NUCLEOTIDE SEQUENCE [LARGE SCALE GENOMIC DNA]</scope>
    <source>
        <strain evidence="3 4">CS-1</strain>
    </source>
</reference>